<organism evidence="1">
    <name type="scientific">Schistocephalus solidus</name>
    <name type="common">Tapeworm</name>
    <dbReference type="NCBI Taxonomy" id="70667"/>
    <lineage>
        <taxon>Eukaryota</taxon>
        <taxon>Metazoa</taxon>
        <taxon>Spiralia</taxon>
        <taxon>Lophotrochozoa</taxon>
        <taxon>Platyhelminthes</taxon>
        <taxon>Cestoda</taxon>
        <taxon>Eucestoda</taxon>
        <taxon>Diphyllobothriidea</taxon>
        <taxon>Diphyllobothriidae</taxon>
        <taxon>Schistocephalus</taxon>
    </lineage>
</organism>
<reference evidence="1" key="1">
    <citation type="submission" date="2016-01" db="EMBL/GenBank/DDBJ databases">
        <title>Reference transcriptome for the parasite Schistocephalus solidus: insights into the molecular evolution of parasitism.</title>
        <authorList>
            <person name="Hebert F.O."/>
            <person name="Grambauer S."/>
            <person name="Barber I."/>
            <person name="Landry C.R."/>
            <person name="Aubin-Horth N."/>
        </authorList>
    </citation>
    <scope>NUCLEOTIDE SEQUENCE</scope>
</reference>
<protein>
    <submittedName>
        <fullName evidence="4">Yae1_N domain-containing protein</fullName>
    </submittedName>
</protein>
<dbReference type="WBParaSite" id="SSLN_0001092601-mRNA-1">
    <property type="protein sequence ID" value="SSLN_0001092601-mRNA-1"/>
    <property type="gene ID" value="SSLN_0001092601"/>
</dbReference>
<evidence type="ECO:0000313" key="1">
    <source>
        <dbReference type="EMBL" id="JAP42970.1"/>
    </source>
</evidence>
<proteinExistence type="predicted"/>
<dbReference type="Proteomes" id="UP000275846">
    <property type="component" value="Unassembled WGS sequence"/>
</dbReference>
<reference evidence="2 3" key="3">
    <citation type="submission" date="2018-11" db="EMBL/GenBank/DDBJ databases">
        <authorList>
            <consortium name="Pathogen Informatics"/>
        </authorList>
    </citation>
    <scope>NUCLEOTIDE SEQUENCE [LARGE SCALE GENOMIC DNA]</scope>
    <source>
        <strain evidence="2 3">NST_G2</strain>
    </source>
</reference>
<gene>
    <name evidence="2" type="ORF">SSLN_LOCUS10515</name>
    <name evidence="1" type="ORF">TR146220</name>
</gene>
<dbReference type="EMBL" id="UYSU01035924">
    <property type="protein sequence ID" value="VDL96900.1"/>
    <property type="molecule type" value="Genomic_DNA"/>
</dbReference>
<evidence type="ECO:0000313" key="3">
    <source>
        <dbReference type="Proteomes" id="UP000275846"/>
    </source>
</evidence>
<name>A0A0X3NUY9_SCHSO</name>
<accession>A0A0X3NUY9</accession>
<keyword evidence="3" id="KW-1185">Reference proteome</keyword>
<evidence type="ECO:0000313" key="2">
    <source>
        <dbReference type="EMBL" id="VDL96900.1"/>
    </source>
</evidence>
<dbReference type="EMBL" id="GEEE01020255">
    <property type="protein sequence ID" value="JAP42970.1"/>
    <property type="molecule type" value="Transcribed_RNA"/>
</dbReference>
<evidence type="ECO:0000313" key="4">
    <source>
        <dbReference type="WBParaSite" id="SSLN_0001092601-mRNA-1"/>
    </source>
</evidence>
<dbReference type="OrthoDB" id="6256937at2759"/>
<dbReference type="AlphaFoldDB" id="A0A0X3NUY9"/>
<reference evidence="4" key="2">
    <citation type="submission" date="2016-06" db="UniProtKB">
        <authorList>
            <consortium name="WormBaseParasite"/>
        </authorList>
    </citation>
    <scope>IDENTIFICATION</scope>
</reference>
<sequence length="140" mass="15809">MDDVFDNAKSFRSIELELADLEWRRNVRSIALSGEREGIYAGFEIQLQKAFDKGLCAGFDAVKKLAELRGRLMAVKGPICDRTVDLGPISEINEVERQIIAEVSRHPRQSGNNNDSNFMRSLDTRTLDLIEKVNRLLNTG</sequence>